<dbReference type="AlphaFoldDB" id="A0A9N9K1A8"/>
<protein>
    <submittedName>
        <fullName evidence="2">4507_t:CDS:1</fullName>
    </submittedName>
</protein>
<keyword evidence="3" id="KW-1185">Reference proteome</keyword>
<feature type="domain" description="UCH repeated" evidence="1">
    <location>
        <begin position="151"/>
        <end position="198"/>
    </location>
</feature>
<organism evidence="2 3">
    <name type="scientific">Dentiscutata erythropus</name>
    <dbReference type="NCBI Taxonomy" id="1348616"/>
    <lineage>
        <taxon>Eukaryota</taxon>
        <taxon>Fungi</taxon>
        <taxon>Fungi incertae sedis</taxon>
        <taxon>Mucoromycota</taxon>
        <taxon>Glomeromycotina</taxon>
        <taxon>Glomeromycetes</taxon>
        <taxon>Diversisporales</taxon>
        <taxon>Gigasporaceae</taxon>
        <taxon>Dentiscutata</taxon>
    </lineage>
</organism>
<dbReference type="Pfam" id="PF13446">
    <property type="entry name" value="RPT"/>
    <property type="match status" value="2"/>
</dbReference>
<feature type="domain" description="UCH repeated" evidence="1">
    <location>
        <begin position="214"/>
        <end position="272"/>
    </location>
</feature>
<evidence type="ECO:0000313" key="3">
    <source>
        <dbReference type="Proteomes" id="UP000789405"/>
    </source>
</evidence>
<name>A0A9N9K1A8_9GLOM</name>
<accession>A0A9N9K1A8</accession>
<gene>
    <name evidence="2" type="ORF">DERYTH_LOCUS24360</name>
</gene>
<evidence type="ECO:0000259" key="1">
    <source>
        <dbReference type="Pfam" id="PF13446"/>
    </source>
</evidence>
<comment type="caution">
    <text evidence="2">The sequence shown here is derived from an EMBL/GenBank/DDBJ whole genome shotgun (WGS) entry which is preliminary data.</text>
</comment>
<dbReference type="OrthoDB" id="2420415at2759"/>
<feature type="non-terminal residue" evidence="2">
    <location>
        <position position="1"/>
    </location>
</feature>
<sequence>ISIFEEMKKTRKPVPLWSDTLKSKTNGTTSQENTIYFSETLEVLKSVVQNFLNDDSPRKNVKVTGEKFISKIGFDEASKAFFTKLDYTLDSNDSVMLFRPPPLDEKSQFKFKHVLEELDLQYIELNKPRSPNLSSGVFDPKSTSASSRCHALGCIPEMDDSILTEMYNILIREHPEKNPEYLQAVCEIYEERKSELLGELVGFERSKGKYTLSDVEEAYREMDAKPSVSDEQLIEAFQTYYNEHPHTSGRMREALSTIGKARNSLRIENYLKDRTN</sequence>
<proteinExistence type="predicted"/>
<dbReference type="Proteomes" id="UP000789405">
    <property type="component" value="Unassembled WGS sequence"/>
</dbReference>
<dbReference type="EMBL" id="CAJVPY010040624">
    <property type="protein sequence ID" value="CAG8805884.1"/>
    <property type="molecule type" value="Genomic_DNA"/>
</dbReference>
<reference evidence="2" key="1">
    <citation type="submission" date="2021-06" db="EMBL/GenBank/DDBJ databases">
        <authorList>
            <person name="Kallberg Y."/>
            <person name="Tangrot J."/>
            <person name="Rosling A."/>
        </authorList>
    </citation>
    <scope>NUCLEOTIDE SEQUENCE</scope>
    <source>
        <strain evidence="2">MA453B</strain>
    </source>
</reference>
<feature type="non-terminal residue" evidence="2">
    <location>
        <position position="276"/>
    </location>
</feature>
<dbReference type="InterPro" id="IPR025305">
    <property type="entry name" value="UCH_repeat_domain"/>
</dbReference>
<evidence type="ECO:0000313" key="2">
    <source>
        <dbReference type="EMBL" id="CAG8805884.1"/>
    </source>
</evidence>